<dbReference type="AlphaFoldDB" id="A0A2J6RT19"/>
<accession>A0A2J6RT19</accession>
<feature type="domain" description="DUF7143" evidence="1">
    <location>
        <begin position="46"/>
        <end position="204"/>
    </location>
</feature>
<protein>
    <recommendedName>
        <fullName evidence="1">DUF7143 domain-containing protein</fullName>
    </recommendedName>
</protein>
<dbReference type="PANTHER" id="PTHR37592:SF1">
    <property type="match status" value="1"/>
</dbReference>
<name>A0A2J6RT19_HYAVF</name>
<dbReference type="Pfam" id="PF23631">
    <property type="entry name" value="DUF7143"/>
    <property type="match status" value="1"/>
</dbReference>
<evidence type="ECO:0000313" key="2">
    <source>
        <dbReference type="EMBL" id="PMD41661.1"/>
    </source>
</evidence>
<evidence type="ECO:0000259" key="1">
    <source>
        <dbReference type="Pfam" id="PF23631"/>
    </source>
</evidence>
<dbReference type="PANTHER" id="PTHR37592">
    <property type="match status" value="1"/>
</dbReference>
<sequence>MYPTPTPSKARKLSGSLKRMLFPAIVVVFAPLNKGTSAKRADACFIVGTITLPTEVSDTAIAIQNNVACNLAKTTIGKAPDVTSGGITFSSIDFSQSSLTPLNFALTTFATADPLASSDLDAFTNQLNTYLATEVALRSTGGSLAIKDPKFFLAFQIARIKTAQGVTITNTGQKVQHLLGKVINNAGSEDQATKDKVTALSTVLS</sequence>
<organism evidence="2 3">
    <name type="scientific">Hyaloscypha variabilis (strain UAMH 11265 / GT02V1 / F)</name>
    <name type="common">Meliniomyces variabilis</name>
    <dbReference type="NCBI Taxonomy" id="1149755"/>
    <lineage>
        <taxon>Eukaryota</taxon>
        <taxon>Fungi</taxon>
        <taxon>Dikarya</taxon>
        <taxon>Ascomycota</taxon>
        <taxon>Pezizomycotina</taxon>
        <taxon>Leotiomycetes</taxon>
        <taxon>Helotiales</taxon>
        <taxon>Hyaloscyphaceae</taxon>
        <taxon>Hyaloscypha</taxon>
        <taxon>Hyaloscypha variabilis</taxon>
    </lineage>
</organism>
<proteinExistence type="predicted"/>
<dbReference type="Proteomes" id="UP000235786">
    <property type="component" value="Unassembled WGS sequence"/>
</dbReference>
<keyword evidence="3" id="KW-1185">Reference proteome</keyword>
<reference evidence="2 3" key="1">
    <citation type="submission" date="2016-04" db="EMBL/GenBank/DDBJ databases">
        <title>A degradative enzymes factory behind the ericoid mycorrhizal symbiosis.</title>
        <authorList>
            <consortium name="DOE Joint Genome Institute"/>
            <person name="Martino E."/>
            <person name="Morin E."/>
            <person name="Grelet G."/>
            <person name="Kuo A."/>
            <person name="Kohler A."/>
            <person name="Daghino S."/>
            <person name="Barry K."/>
            <person name="Choi C."/>
            <person name="Cichocki N."/>
            <person name="Clum A."/>
            <person name="Copeland A."/>
            <person name="Hainaut M."/>
            <person name="Haridas S."/>
            <person name="Labutti K."/>
            <person name="Lindquist E."/>
            <person name="Lipzen A."/>
            <person name="Khouja H.-R."/>
            <person name="Murat C."/>
            <person name="Ohm R."/>
            <person name="Olson A."/>
            <person name="Spatafora J."/>
            <person name="Veneault-Fourrey C."/>
            <person name="Henrissat B."/>
            <person name="Grigoriev I."/>
            <person name="Martin F."/>
            <person name="Perotto S."/>
        </authorList>
    </citation>
    <scope>NUCLEOTIDE SEQUENCE [LARGE SCALE GENOMIC DNA]</scope>
    <source>
        <strain evidence="2 3">F</strain>
    </source>
</reference>
<dbReference type="InterPro" id="IPR055567">
    <property type="entry name" value="DUF7143"/>
</dbReference>
<dbReference type="OrthoDB" id="2497581at2759"/>
<evidence type="ECO:0000313" key="3">
    <source>
        <dbReference type="Proteomes" id="UP000235786"/>
    </source>
</evidence>
<dbReference type="EMBL" id="KZ613944">
    <property type="protein sequence ID" value="PMD41661.1"/>
    <property type="molecule type" value="Genomic_DNA"/>
</dbReference>
<gene>
    <name evidence="2" type="ORF">L207DRAFT_528267</name>
</gene>